<dbReference type="Gene3D" id="3.30.200.20">
    <property type="entry name" value="Phosphorylase Kinase, domain 1"/>
    <property type="match status" value="1"/>
</dbReference>
<protein>
    <recommendedName>
        <fullName evidence="3">Protein kinase domain-containing protein</fullName>
    </recommendedName>
</protein>
<evidence type="ECO:0000313" key="4">
    <source>
        <dbReference type="EMBL" id="CAD7698687.1"/>
    </source>
</evidence>
<gene>
    <name evidence="4" type="ORF">OSTQU699_LOCUS4048</name>
</gene>
<name>A0A8S1IY05_9CHLO</name>
<sequence>MPIHPGGNHPGLPLSAVSLVAVGFLFLGRFFGGGSFPLGVGAWLEDGRPPEDGGHCGQSDCGAPADDYWPSIKLFTRTLMDVLLLAIFTIMAIVEVKAPGCVAQLYANSVKRRQHRRAKENRPRKAGANANTHLPENSFQKKSLRSKVHSTHKNLDKPIMSIDDAIVLRGGWQSRGRHGAVREGVCFDKDGRVWKVAIKSPVDKRDKASVQAINRECSALTTVPHHPNIVWVFGGRMGDDPVIVEELMATNLGRLLCESRFGLTYGDIVKIGLDVARGMRHLHEHGFAHFDITPSGILLDETRNAMLAGSSESRQTGMLNVCAASRGTPGYIAPECLQAGGAGELAVSDSSQPQADAEKIDVYSLGKVLIKCITGSLEVESATAERLCPASLWELVHTCVERRPEDRPGSEQVVEGLRGMLEGSGSGLDEWRLRRPKAKIWCVCE</sequence>
<evidence type="ECO:0000256" key="2">
    <source>
        <dbReference type="SAM" id="Phobius"/>
    </source>
</evidence>
<proteinExistence type="predicted"/>
<dbReference type="PANTHER" id="PTHR44329">
    <property type="entry name" value="SERINE/THREONINE-PROTEIN KINASE TNNI3K-RELATED"/>
    <property type="match status" value="1"/>
</dbReference>
<dbReference type="Pfam" id="PF00069">
    <property type="entry name" value="Pkinase"/>
    <property type="match status" value="1"/>
</dbReference>
<organism evidence="4 5">
    <name type="scientific">Ostreobium quekettii</name>
    <dbReference type="NCBI Taxonomy" id="121088"/>
    <lineage>
        <taxon>Eukaryota</taxon>
        <taxon>Viridiplantae</taxon>
        <taxon>Chlorophyta</taxon>
        <taxon>core chlorophytes</taxon>
        <taxon>Ulvophyceae</taxon>
        <taxon>TCBD clade</taxon>
        <taxon>Bryopsidales</taxon>
        <taxon>Ostreobineae</taxon>
        <taxon>Ostreobiaceae</taxon>
        <taxon>Ostreobium</taxon>
    </lineage>
</organism>
<dbReference type="EMBL" id="CAJHUC010000872">
    <property type="protein sequence ID" value="CAD7698687.1"/>
    <property type="molecule type" value="Genomic_DNA"/>
</dbReference>
<evidence type="ECO:0000256" key="1">
    <source>
        <dbReference type="SAM" id="MobiDB-lite"/>
    </source>
</evidence>
<feature type="transmembrane region" description="Helical" evidence="2">
    <location>
        <begin position="12"/>
        <end position="31"/>
    </location>
</feature>
<dbReference type="PANTHER" id="PTHR44329:SF214">
    <property type="entry name" value="PROTEIN KINASE DOMAIN-CONTAINING PROTEIN"/>
    <property type="match status" value="1"/>
</dbReference>
<dbReference type="PROSITE" id="PS50011">
    <property type="entry name" value="PROTEIN_KINASE_DOM"/>
    <property type="match status" value="1"/>
</dbReference>
<feature type="compositionally biased region" description="Polar residues" evidence="1">
    <location>
        <begin position="129"/>
        <end position="141"/>
    </location>
</feature>
<reference evidence="4" key="1">
    <citation type="submission" date="2020-12" db="EMBL/GenBank/DDBJ databases">
        <authorList>
            <person name="Iha C."/>
        </authorList>
    </citation>
    <scope>NUCLEOTIDE SEQUENCE</scope>
</reference>
<dbReference type="SUPFAM" id="SSF56112">
    <property type="entry name" value="Protein kinase-like (PK-like)"/>
    <property type="match status" value="1"/>
</dbReference>
<feature type="compositionally biased region" description="Basic residues" evidence="1">
    <location>
        <begin position="113"/>
        <end position="125"/>
    </location>
</feature>
<dbReference type="InterPro" id="IPR000719">
    <property type="entry name" value="Prot_kinase_dom"/>
</dbReference>
<feature type="transmembrane region" description="Helical" evidence="2">
    <location>
        <begin position="82"/>
        <end position="107"/>
    </location>
</feature>
<feature type="region of interest" description="Disordered" evidence="1">
    <location>
        <begin position="113"/>
        <end position="147"/>
    </location>
</feature>
<dbReference type="InterPro" id="IPR051681">
    <property type="entry name" value="Ser/Thr_Kinases-Pseudokinases"/>
</dbReference>
<dbReference type="InterPro" id="IPR011009">
    <property type="entry name" value="Kinase-like_dom_sf"/>
</dbReference>
<evidence type="ECO:0000313" key="5">
    <source>
        <dbReference type="Proteomes" id="UP000708148"/>
    </source>
</evidence>
<keyword evidence="2" id="KW-0472">Membrane</keyword>
<accession>A0A8S1IY05</accession>
<dbReference type="AlphaFoldDB" id="A0A8S1IY05"/>
<keyword evidence="5" id="KW-1185">Reference proteome</keyword>
<dbReference type="GO" id="GO:0004674">
    <property type="term" value="F:protein serine/threonine kinase activity"/>
    <property type="evidence" value="ECO:0007669"/>
    <property type="project" value="TreeGrafter"/>
</dbReference>
<dbReference type="GO" id="GO:0005524">
    <property type="term" value="F:ATP binding"/>
    <property type="evidence" value="ECO:0007669"/>
    <property type="project" value="InterPro"/>
</dbReference>
<dbReference type="Gene3D" id="1.10.510.10">
    <property type="entry name" value="Transferase(Phosphotransferase) domain 1"/>
    <property type="match status" value="1"/>
</dbReference>
<dbReference type="OrthoDB" id="540795at2759"/>
<feature type="domain" description="Protein kinase" evidence="3">
    <location>
        <begin position="167"/>
        <end position="421"/>
    </location>
</feature>
<dbReference type="Proteomes" id="UP000708148">
    <property type="component" value="Unassembled WGS sequence"/>
</dbReference>
<keyword evidence="2" id="KW-1133">Transmembrane helix</keyword>
<evidence type="ECO:0000259" key="3">
    <source>
        <dbReference type="PROSITE" id="PS50011"/>
    </source>
</evidence>
<comment type="caution">
    <text evidence="4">The sequence shown here is derived from an EMBL/GenBank/DDBJ whole genome shotgun (WGS) entry which is preliminary data.</text>
</comment>
<keyword evidence="2" id="KW-0812">Transmembrane</keyword>